<dbReference type="InterPro" id="IPR007219">
    <property type="entry name" value="XnlR_reg_dom"/>
</dbReference>
<evidence type="ECO:0000256" key="5">
    <source>
        <dbReference type="SAM" id="MobiDB-lite"/>
    </source>
</evidence>
<keyword evidence="4" id="KW-0539">Nucleus</keyword>
<evidence type="ECO:0000256" key="4">
    <source>
        <dbReference type="ARBA" id="ARBA00023242"/>
    </source>
</evidence>
<reference evidence="7" key="1">
    <citation type="submission" date="2022-11" db="EMBL/GenBank/DDBJ databases">
        <authorList>
            <person name="Petersen C."/>
        </authorList>
    </citation>
    <scope>NUCLEOTIDE SEQUENCE</scope>
    <source>
        <strain evidence="7">IBT 19713</strain>
    </source>
</reference>
<keyword evidence="2" id="KW-0238">DNA-binding</keyword>
<keyword evidence="3" id="KW-0804">Transcription</keyword>
<feature type="compositionally biased region" description="Basic and acidic residues" evidence="5">
    <location>
        <begin position="19"/>
        <end position="29"/>
    </location>
</feature>
<name>A0A9W9PBI3_9EURO</name>
<dbReference type="GO" id="GO:0006351">
    <property type="term" value="P:DNA-templated transcription"/>
    <property type="evidence" value="ECO:0007669"/>
    <property type="project" value="InterPro"/>
</dbReference>
<protein>
    <recommendedName>
        <fullName evidence="6">Xylanolytic transcriptional activator regulatory domain-containing protein</fullName>
    </recommendedName>
</protein>
<evidence type="ECO:0000256" key="3">
    <source>
        <dbReference type="ARBA" id="ARBA00023163"/>
    </source>
</evidence>
<evidence type="ECO:0000313" key="7">
    <source>
        <dbReference type="EMBL" id="KAJ5239862.1"/>
    </source>
</evidence>
<reference evidence="7" key="2">
    <citation type="journal article" date="2023" name="IMA Fungus">
        <title>Comparative genomic study of the Penicillium genus elucidates a diverse pangenome and 15 lateral gene transfer events.</title>
        <authorList>
            <person name="Petersen C."/>
            <person name="Sorensen T."/>
            <person name="Nielsen M.R."/>
            <person name="Sondergaard T.E."/>
            <person name="Sorensen J.L."/>
            <person name="Fitzpatrick D.A."/>
            <person name="Frisvad J.C."/>
            <person name="Nielsen K.L."/>
        </authorList>
    </citation>
    <scope>NUCLEOTIDE SEQUENCE</scope>
    <source>
        <strain evidence="7">IBT 19713</strain>
    </source>
</reference>
<keyword evidence="1" id="KW-0805">Transcription regulation</keyword>
<dbReference type="PANTHER" id="PTHR47424">
    <property type="entry name" value="REGULATORY PROTEIN GAL4"/>
    <property type="match status" value="1"/>
</dbReference>
<evidence type="ECO:0000256" key="1">
    <source>
        <dbReference type="ARBA" id="ARBA00023015"/>
    </source>
</evidence>
<dbReference type="SMART" id="SM00906">
    <property type="entry name" value="Fungal_trans"/>
    <property type="match status" value="1"/>
</dbReference>
<dbReference type="RefSeq" id="XP_058332781.1">
    <property type="nucleotide sequence ID" value="XM_058473778.1"/>
</dbReference>
<gene>
    <name evidence="7" type="ORF">N7468_004481</name>
</gene>
<feature type="domain" description="Xylanolytic transcriptional activator regulatory" evidence="6">
    <location>
        <begin position="238"/>
        <end position="311"/>
    </location>
</feature>
<dbReference type="Pfam" id="PF04082">
    <property type="entry name" value="Fungal_trans"/>
    <property type="match status" value="1"/>
</dbReference>
<comment type="caution">
    <text evidence="7">The sequence shown here is derived from an EMBL/GenBank/DDBJ whole genome shotgun (WGS) entry which is preliminary data.</text>
</comment>
<dbReference type="EMBL" id="JAPQKS010000003">
    <property type="protein sequence ID" value="KAJ5239862.1"/>
    <property type="molecule type" value="Genomic_DNA"/>
</dbReference>
<evidence type="ECO:0000259" key="6">
    <source>
        <dbReference type="SMART" id="SM00906"/>
    </source>
</evidence>
<dbReference type="GO" id="GO:0000978">
    <property type="term" value="F:RNA polymerase II cis-regulatory region sequence-specific DNA binding"/>
    <property type="evidence" value="ECO:0007669"/>
    <property type="project" value="TreeGrafter"/>
</dbReference>
<dbReference type="GO" id="GO:0005634">
    <property type="term" value="C:nucleus"/>
    <property type="evidence" value="ECO:0007669"/>
    <property type="project" value="TreeGrafter"/>
</dbReference>
<dbReference type="GO" id="GO:0000981">
    <property type="term" value="F:DNA-binding transcription factor activity, RNA polymerase II-specific"/>
    <property type="evidence" value="ECO:0007669"/>
    <property type="project" value="TreeGrafter"/>
</dbReference>
<dbReference type="AlphaFoldDB" id="A0A9W9PBI3"/>
<evidence type="ECO:0000313" key="8">
    <source>
        <dbReference type="Proteomes" id="UP001150941"/>
    </source>
</evidence>
<dbReference type="GO" id="GO:0000435">
    <property type="term" value="P:positive regulation of transcription from RNA polymerase II promoter by galactose"/>
    <property type="evidence" value="ECO:0007669"/>
    <property type="project" value="TreeGrafter"/>
</dbReference>
<dbReference type="CDD" id="cd12148">
    <property type="entry name" value="fungal_TF_MHR"/>
    <property type="match status" value="1"/>
</dbReference>
<keyword evidence="8" id="KW-1185">Reference proteome</keyword>
<organism evidence="7 8">
    <name type="scientific">Penicillium chermesinum</name>
    <dbReference type="NCBI Taxonomy" id="63820"/>
    <lineage>
        <taxon>Eukaryota</taxon>
        <taxon>Fungi</taxon>
        <taxon>Dikarya</taxon>
        <taxon>Ascomycota</taxon>
        <taxon>Pezizomycotina</taxon>
        <taxon>Eurotiomycetes</taxon>
        <taxon>Eurotiomycetidae</taxon>
        <taxon>Eurotiales</taxon>
        <taxon>Aspergillaceae</taxon>
        <taxon>Penicillium</taxon>
    </lineage>
</organism>
<dbReference type="PANTHER" id="PTHR47424:SF3">
    <property type="entry name" value="REGULATORY PROTEIN GAL4"/>
    <property type="match status" value="1"/>
</dbReference>
<dbReference type="OrthoDB" id="3266505at2759"/>
<accession>A0A9W9PBI3</accession>
<dbReference type="GeneID" id="83201081"/>
<dbReference type="Proteomes" id="UP001150941">
    <property type="component" value="Unassembled WGS sequence"/>
</dbReference>
<dbReference type="GO" id="GO:0008270">
    <property type="term" value="F:zinc ion binding"/>
    <property type="evidence" value="ECO:0007669"/>
    <property type="project" value="InterPro"/>
</dbReference>
<proteinExistence type="predicted"/>
<feature type="region of interest" description="Disordered" evidence="5">
    <location>
        <begin position="1"/>
        <end position="43"/>
    </location>
</feature>
<sequence length="601" mass="67823">MSEEGLAVGMRSHASPAVKQRDGKTDSRRTPIAKSQAPDARNTTANRGVMSFAFDCFGCGDSIVLSPGSNAWTCPSSLPTHTCRETHATPIPEVKQDRSVFGAGPRIDGWDIQSKLIEVQFMRRMVETYLAKVNPFLPCLNVTRMRSDVEAMLAGKLPRKESRQVGAAADLMTAVMMAMTEDAACITRPGWIPGWTEYDRAERLLRDGSHSDRETLGTVQCFILKALYLICIDKFNLAYDTMGTVARLCYQLELHDEKRWRNQSSFEIHLRQRILWTAFFLDSHISQYCNAPYLLRFSDVDVPIPRHIDDKKLQPDSDLLPEEDSNAPIVNLDTCSQYARLYSEIWDRVLTVNASRRCSPETAAAIERQIKDLRRGLPVHLQWNQYDSSRLSAERSSHFHVRQSMLLHLQINNLHLLLKDRCMETGGMDDGTVDAYTETAIDSIQIIWEYYQANLHDPIERTGSTRYLIQSIQALNCMVLRRSETGGTMHPMAVEALSRGLSVLETFAPHLTLAKMALDQLEIPIQEFMGLSCKPTPGHLAEKSFACEEDMTASCVPHGLYEYHAAETSVGDEDWVGDIVDTSTIHSTCNSDNWLYDFLNE</sequence>
<dbReference type="InterPro" id="IPR051127">
    <property type="entry name" value="Fungal_SecMet_Regulators"/>
</dbReference>
<evidence type="ECO:0000256" key="2">
    <source>
        <dbReference type="ARBA" id="ARBA00023125"/>
    </source>
</evidence>